<comment type="similarity">
    <text evidence="3 6">Belongs to the peptidase S33 family.</text>
</comment>
<name>A0AAE1PCY7_9EUCA</name>
<dbReference type="Gene3D" id="3.40.50.1820">
    <property type="entry name" value="alpha/beta hydrolase"/>
    <property type="match status" value="1"/>
</dbReference>
<feature type="domain" description="Epoxide hydrolase N-terminal" evidence="9">
    <location>
        <begin position="33"/>
        <end position="150"/>
    </location>
</feature>
<keyword evidence="6" id="KW-0472">Membrane</keyword>
<dbReference type="EMBL" id="JAWZYT010002350">
    <property type="protein sequence ID" value="KAK4304990.1"/>
    <property type="molecule type" value="Genomic_DNA"/>
</dbReference>
<comment type="subcellular location">
    <subcellularLocation>
        <location evidence="6">Endoplasmic reticulum membrane</location>
    </subcellularLocation>
    <subcellularLocation>
        <location evidence="2">Microsome membrane</location>
        <topology evidence="2">Single-pass membrane protein</topology>
    </subcellularLocation>
</comment>
<evidence type="ECO:0000256" key="8">
    <source>
        <dbReference type="SAM" id="MobiDB-lite"/>
    </source>
</evidence>
<comment type="caution">
    <text evidence="10">The sequence shown here is derived from an EMBL/GenBank/DDBJ whole genome shotgun (WGS) entry which is preliminary data.</text>
</comment>
<dbReference type="GO" id="GO:0033961">
    <property type="term" value="F:cis-stilbene-oxide hydrolase activity"/>
    <property type="evidence" value="ECO:0007669"/>
    <property type="project" value="UniProtKB-UniRule"/>
</dbReference>
<dbReference type="Pfam" id="PF06441">
    <property type="entry name" value="EHN"/>
    <property type="match status" value="1"/>
</dbReference>
<dbReference type="InterPro" id="IPR000639">
    <property type="entry name" value="Epox_hydrolase-like"/>
</dbReference>
<dbReference type="PRINTS" id="PR00412">
    <property type="entry name" value="EPOXHYDRLASE"/>
</dbReference>
<evidence type="ECO:0000256" key="5">
    <source>
        <dbReference type="ARBA" id="ARBA00022801"/>
    </source>
</evidence>
<evidence type="ECO:0000256" key="4">
    <source>
        <dbReference type="ARBA" id="ARBA00022797"/>
    </source>
</evidence>
<evidence type="ECO:0000256" key="2">
    <source>
        <dbReference type="ARBA" id="ARBA00004111"/>
    </source>
</evidence>
<feature type="active site" description="Nucleophile" evidence="7">
    <location>
        <position position="219"/>
    </location>
</feature>
<keyword evidence="4 6" id="KW-0058">Aromatic hydrocarbons catabolism</keyword>
<dbReference type="PANTHER" id="PTHR21661">
    <property type="entry name" value="EPOXIDE HYDROLASE 1-RELATED"/>
    <property type="match status" value="1"/>
</dbReference>
<reference evidence="10" key="1">
    <citation type="submission" date="2023-11" db="EMBL/GenBank/DDBJ databases">
        <title>Genome assemblies of two species of porcelain crab, Petrolisthes cinctipes and Petrolisthes manimaculis (Anomura: Porcellanidae).</title>
        <authorList>
            <person name="Angst P."/>
        </authorList>
    </citation>
    <scope>NUCLEOTIDE SEQUENCE</scope>
    <source>
        <strain evidence="10">PB745_02</strain>
        <tissue evidence="10">Gill</tissue>
    </source>
</reference>
<comment type="catalytic activity">
    <reaction evidence="1 6">
        <text>1-(4-methoxyphenyl)-N-methyl-N-[(3-methyloxetan-3-yl)methyl]methanamine + H2O = 2-{[(4-methoxybenzyl)(methyl)amino]methyl}-2-methylpropane-1,3-diol</text>
        <dbReference type="Rhea" id="RHEA:55764"/>
        <dbReference type="ChEBI" id="CHEBI:15377"/>
        <dbReference type="ChEBI" id="CHEBI:139161"/>
        <dbReference type="ChEBI" id="CHEBI:139164"/>
        <dbReference type="EC" id="3.3.2.9"/>
    </reaction>
</comment>
<proteinExistence type="inferred from homology"/>
<evidence type="ECO:0000313" key="10">
    <source>
        <dbReference type="EMBL" id="KAK4304990.1"/>
    </source>
</evidence>
<feature type="active site" description="Proton donor" evidence="7">
    <location>
        <position position="369"/>
    </location>
</feature>
<gene>
    <name evidence="10" type="ORF">Pmani_023090</name>
</gene>
<dbReference type="Proteomes" id="UP001292094">
    <property type="component" value="Unassembled WGS sequence"/>
</dbReference>
<dbReference type="EC" id="3.3.2.9" evidence="6"/>
<dbReference type="InterPro" id="IPR010497">
    <property type="entry name" value="Epoxide_hydro_N"/>
</dbReference>
<evidence type="ECO:0000259" key="9">
    <source>
        <dbReference type="Pfam" id="PF06441"/>
    </source>
</evidence>
<protein>
    <recommendedName>
        <fullName evidence="6">Epoxide hydrolase</fullName>
        <ecNumber evidence="6">3.3.2.9</ecNumber>
    </recommendedName>
</protein>
<comment type="catalytic activity">
    <reaction evidence="6">
        <text>cis-stilbene oxide + H2O = (1R,2R)-hydrobenzoin</text>
        <dbReference type="Rhea" id="RHEA:23900"/>
        <dbReference type="ChEBI" id="CHEBI:15377"/>
        <dbReference type="ChEBI" id="CHEBI:50004"/>
        <dbReference type="ChEBI" id="CHEBI:50014"/>
        <dbReference type="EC" id="3.3.2.9"/>
    </reaction>
</comment>
<dbReference type="SUPFAM" id="SSF53474">
    <property type="entry name" value="alpha/beta-Hydrolases"/>
    <property type="match status" value="1"/>
</dbReference>
<keyword evidence="5 6" id="KW-0378">Hydrolase</keyword>
<dbReference type="PIRSF" id="PIRSF001112">
    <property type="entry name" value="Epoxide_hydrolase"/>
    <property type="match status" value="1"/>
</dbReference>
<feature type="active site" description="Proton acceptor" evidence="7">
    <location>
        <position position="426"/>
    </location>
</feature>
<evidence type="ECO:0000256" key="1">
    <source>
        <dbReference type="ARBA" id="ARBA00000221"/>
    </source>
</evidence>
<dbReference type="GO" id="GO:0097176">
    <property type="term" value="P:epoxide metabolic process"/>
    <property type="evidence" value="ECO:0007669"/>
    <property type="project" value="TreeGrafter"/>
</dbReference>
<accession>A0AAE1PCY7</accession>
<dbReference type="InterPro" id="IPR029058">
    <property type="entry name" value="AB_hydrolase_fold"/>
</dbReference>
<dbReference type="InterPro" id="IPR016292">
    <property type="entry name" value="Epoxide_hydrolase"/>
</dbReference>
<organism evidence="10 11">
    <name type="scientific">Petrolisthes manimaculis</name>
    <dbReference type="NCBI Taxonomy" id="1843537"/>
    <lineage>
        <taxon>Eukaryota</taxon>
        <taxon>Metazoa</taxon>
        <taxon>Ecdysozoa</taxon>
        <taxon>Arthropoda</taxon>
        <taxon>Crustacea</taxon>
        <taxon>Multicrustacea</taxon>
        <taxon>Malacostraca</taxon>
        <taxon>Eumalacostraca</taxon>
        <taxon>Eucarida</taxon>
        <taxon>Decapoda</taxon>
        <taxon>Pleocyemata</taxon>
        <taxon>Anomura</taxon>
        <taxon>Galatheoidea</taxon>
        <taxon>Porcellanidae</taxon>
        <taxon>Petrolisthes</taxon>
    </lineage>
</organism>
<evidence type="ECO:0000256" key="7">
    <source>
        <dbReference type="PIRSR" id="PIRSR001112-1"/>
    </source>
</evidence>
<dbReference type="GO" id="GO:0005789">
    <property type="term" value="C:endoplasmic reticulum membrane"/>
    <property type="evidence" value="ECO:0007669"/>
    <property type="project" value="UniProtKB-SubCell"/>
</dbReference>
<dbReference type="PANTHER" id="PTHR21661:SF35">
    <property type="entry name" value="EPOXIDE HYDROLASE"/>
    <property type="match status" value="1"/>
</dbReference>
<keyword evidence="11" id="KW-1185">Reference proteome</keyword>
<feature type="region of interest" description="Disordered" evidence="8">
    <location>
        <begin position="1"/>
        <end position="26"/>
    </location>
</feature>
<sequence>MVNRKFEEPPLPPLDPNPWWGPGEPKEDKVDVTEFKINVPEKDLKDLKDRLALPLRLTPALEGTNFTYGFNSETLSKIVSYWTKKYDWRKREAQLNKYPQYKTQIEGLTIHYLRASAGEDTSGGGDTKKRGVKIVPLLLVHGWPGSVVEFYKILPLLTTTPREGSSSGVVFEVICPSIPGYGFSQASSKPGLGSLQTAQIFLKLMKRLGFDQFYAQGGDWGALIVTDMATLFPHNVLGVHINMAAGNTPAGNLKMVLGSVLPSGLLVAETDQHHLYPLSSFYSRLMLETGYAHIQATKPDTIGAVLDQNPVALATYILEKFSTWTHRDNPHKPDGGLLSETFPFTMDSLLDNICLYWFTGSITTSVRFYAENMNKDFYNRPINNNVCRVPSGLSMFPQDLVVIPESIAKHKFSDMVTYRLHEYGGHFAAMECPEQLAADVHEFVTLVENRH</sequence>
<evidence type="ECO:0000256" key="6">
    <source>
        <dbReference type="PIRNR" id="PIRNR001112"/>
    </source>
</evidence>
<evidence type="ECO:0000256" key="3">
    <source>
        <dbReference type="ARBA" id="ARBA00010088"/>
    </source>
</evidence>
<evidence type="ECO:0000313" key="11">
    <source>
        <dbReference type="Proteomes" id="UP001292094"/>
    </source>
</evidence>
<keyword evidence="6" id="KW-0256">Endoplasmic reticulum</keyword>
<dbReference type="AlphaFoldDB" id="A0AAE1PCY7"/>